<evidence type="ECO:0000259" key="4">
    <source>
        <dbReference type="Pfam" id="PF01103"/>
    </source>
</evidence>
<reference evidence="5 6" key="1">
    <citation type="submission" date="2014-06" db="EMBL/GenBank/DDBJ databases">
        <authorList>
            <person name="Le Roux F."/>
        </authorList>
    </citation>
    <scope>NUCLEOTIDE SEQUENCE [LARGE SCALE GENOMIC DNA]</scope>
    <source>
        <strain evidence="5 6">J2-31</strain>
    </source>
</reference>
<proteinExistence type="predicted"/>
<evidence type="ECO:0000256" key="3">
    <source>
        <dbReference type="SAM" id="SignalP"/>
    </source>
</evidence>
<dbReference type="AlphaFoldDB" id="A0AA86XIL7"/>
<accession>A0AA86XIL7</accession>
<sequence length="387" mass="43230">MLRKTTTIFGSLQWICSLLLGFSSTSLAQEDTVLPSTPDNKDSGLFSLLGGPAYMPETGFMLAIGGLYSFNTTPEQPSKTQRSSITLVGIANEMDSGVGFGVRSKQKIFSPQNKLRYFGQLSMGKQSLYYFGTGYQSGVNSGKDEENLVDYDFVTYNADLGMHLGNNIYLGPILRLQYKKAIEESISSNVAQDTDFIYGQDNPFTLGVGVALQWDTRDIAVNARQGQFLSLEYASYQDSFGSDSNFEKAEADYRLYWTPIKGSTLAFLNTANFSAGDVPYYELPTFGGQDSMRGIYYGRYRDMHSVEHTMEYRQSFMSNGDYTKHGFTTWAGLATTAENINDLYQDKIYSYGVGYRYELQPRMNVRVDLGFGSNDAQGLYLSINEAF</sequence>
<keyword evidence="6" id="KW-1185">Reference proteome</keyword>
<dbReference type="InterPro" id="IPR000184">
    <property type="entry name" value="Bac_surfAg_D15"/>
</dbReference>
<evidence type="ECO:0000313" key="6">
    <source>
        <dbReference type="Proteomes" id="UP000041625"/>
    </source>
</evidence>
<evidence type="ECO:0000256" key="2">
    <source>
        <dbReference type="ARBA" id="ARBA00023136"/>
    </source>
</evidence>
<comment type="caution">
    <text evidence="5">The sequence shown here is derived from an EMBL/GenBank/DDBJ whole genome shotgun (WGS) entry which is preliminary data.</text>
</comment>
<evidence type="ECO:0000256" key="1">
    <source>
        <dbReference type="ARBA" id="ARBA00004370"/>
    </source>
</evidence>
<keyword evidence="3" id="KW-0732">Signal</keyword>
<comment type="subcellular location">
    <subcellularLocation>
        <location evidence="1">Membrane</location>
    </subcellularLocation>
</comment>
<dbReference type="RefSeq" id="WP_082242582.1">
    <property type="nucleotide sequence ID" value="NZ_LK933857.1"/>
</dbReference>
<protein>
    <recommendedName>
        <fullName evidence="4">Bacterial surface antigen (D15) domain-containing protein</fullName>
    </recommendedName>
</protein>
<feature type="chain" id="PRO_5041648150" description="Bacterial surface antigen (D15) domain-containing protein" evidence="3">
    <location>
        <begin position="29"/>
        <end position="387"/>
    </location>
</feature>
<dbReference type="Pfam" id="PF01103">
    <property type="entry name" value="Omp85"/>
    <property type="match status" value="1"/>
</dbReference>
<feature type="domain" description="Bacterial surface antigen (D15)" evidence="4">
    <location>
        <begin position="140"/>
        <end position="385"/>
    </location>
</feature>
<organism evidence="5 6">
    <name type="scientific">Vibrio coralliirubri</name>
    <dbReference type="NCBI Taxonomy" id="1516159"/>
    <lineage>
        <taxon>Bacteria</taxon>
        <taxon>Pseudomonadati</taxon>
        <taxon>Pseudomonadota</taxon>
        <taxon>Gammaproteobacteria</taxon>
        <taxon>Vibrionales</taxon>
        <taxon>Vibrionaceae</taxon>
        <taxon>Vibrio</taxon>
    </lineage>
</organism>
<dbReference type="Gene3D" id="2.40.160.50">
    <property type="entry name" value="membrane protein fhac: a member of the omp85/tpsb transporter family"/>
    <property type="match status" value="1"/>
</dbReference>
<name>A0AA86XIL7_9VIBR</name>
<evidence type="ECO:0000313" key="5">
    <source>
        <dbReference type="EMBL" id="CDU00872.1"/>
    </source>
</evidence>
<dbReference type="Proteomes" id="UP000041625">
    <property type="component" value="Unassembled WGS sequence"/>
</dbReference>
<feature type="signal peptide" evidence="3">
    <location>
        <begin position="1"/>
        <end position="28"/>
    </location>
</feature>
<keyword evidence="2" id="KW-0472">Membrane</keyword>
<gene>
    <name evidence="5" type="ORF">VCR31J2_90070</name>
</gene>
<dbReference type="EMBL" id="CCKJ01000245">
    <property type="protein sequence ID" value="CDU00872.1"/>
    <property type="molecule type" value="Genomic_DNA"/>
</dbReference>
<dbReference type="GO" id="GO:0019867">
    <property type="term" value="C:outer membrane"/>
    <property type="evidence" value="ECO:0007669"/>
    <property type="project" value="InterPro"/>
</dbReference>